<proteinExistence type="predicted"/>
<name>A0A8H1L7S5_9ACTN</name>
<dbReference type="Proteomes" id="UP000298111">
    <property type="component" value="Unassembled WGS sequence"/>
</dbReference>
<gene>
    <name evidence="1" type="ORF">D8771_21105</name>
</gene>
<dbReference type="EMBL" id="RCIY01000069">
    <property type="protein sequence ID" value="TGG80327.1"/>
    <property type="molecule type" value="Genomic_DNA"/>
</dbReference>
<comment type="caution">
    <text evidence="1">The sequence shown here is derived from an EMBL/GenBank/DDBJ whole genome shotgun (WGS) entry which is preliminary data.</text>
</comment>
<sequence length="111" mass="11875">MEVADETVDKLLDEGRSPGDILLLTTGAQHPWAEHELSFGEDAYWRQLTEAEDVFCAHASAVARTAQRPVVLLAVNGGTDPEAAAALPAALEKATEQLIVCGDPARLRVLL</sequence>
<accession>A0A8H1L7S5</accession>
<evidence type="ECO:0000313" key="2">
    <source>
        <dbReference type="Proteomes" id="UP000298111"/>
    </source>
</evidence>
<protein>
    <submittedName>
        <fullName evidence="1">Uncharacterized protein</fullName>
    </submittedName>
</protein>
<dbReference type="AlphaFoldDB" id="A0A8H1L7S5"/>
<evidence type="ECO:0000313" key="1">
    <source>
        <dbReference type="EMBL" id="TGG80327.1"/>
    </source>
</evidence>
<organism evidence="1 2">
    <name type="scientific">Streptomyces albus</name>
    <dbReference type="NCBI Taxonomy" id="1888"/>
    <lineage>
        <taxon>Bacteria</taxon>
        <taxon>Bacillati</taxon>
        <taxon>Actinomycetota</taxon>
        <taxon>Actinomycetes</taxon>
        <taxon>Kitasatosporales</taxon>
        <taxon>Streptomycetaceae</taxon>
        <taxon>Streptomyces</taxon>
    </lineage>
</organism>
<reference evidence="1 2" key="1">
    <citation type="submission" date="2018-10" db="EMBL/GenBank/DDBJ databases">
        <title>Isolation of pseudouridimycin from Streptomyces albus DSM 40763.</title>
        <authorList>
            <person name="Rosenqvist P."/>
            <person name="Metsae-Ketelae M."/>
            <person name="Virta P."/>
        </authorList>
    </citation>
    <scope>NUCLEOTIDE SEQUENCE [LARGE SCALE GENOMIC DNA]</scope>
    <source>
        <strain evidence="1 2">DSM 40763</strain>
    </source>
</reference>